<reference evidence="1" key="2">
    <citation type="submission" date="2020-09" db="EMBL/GenBank/DDBJ databases">
        <authorList>
            <person name="Sun Q."/>
            <person name="Ohkuma M."/>
        </authorList>
    </citation>
    <scope>NUCLEOTIDE SEQUENCE</scope>
    <source>
        <strain evidence="1">JCM 4059</strain>
    </source>
</reference>
<accession>A0A919EBE8</accession>
<dbReference type="AlphaFoldDB" id="A0A919EBE8"/>
<dbReference type="EMBL" id="BNBD01000002">
    <property type="protein sequence ID" value="GHF33429.1"/>
    <property type="molecule type" value="Genomic_DNA"/>
</dbReference>
<evidence type="ECO:0000313" key="2">
    <source>
        <dbReference type="Proteomes" id="UP000638313"/>
    </source>
</evidence>
<sequence length="161" mass="17895">MVAVDEATAAELLNRPVTPEDEVKLRIAHLLSRSLADEGIGDDLIDTLEEAIGDRPGPAAPVRKLDAFLIRFGFPVPRQRPPKVAPLSKGDAARIADRFRRATRQLMQVVPHRVSMYPTEELRHLLALRDEQPAPEDALSYLRRYALAILAVLDLMGDDAE</sequence>
<protein>
    <submittedName>
        <fullName evidence="1">Uncharacterized protein</fullName>
    </submittedName>
</protein>
<reference evidence="1" key="1">
    <citation type="journal article" date="2014" name="Int. J. Syst. Evol. Microbiol.">
        <title>Complete genome sequence of Corynebacterium casei LMG S-19264T (=DSM 44701T), isolated from a smear-ripened cheese.</title>
        <authorList>
            <consortium name="US DOE Joint Genome Institute (JGI-PGF)"/>
            <person name="Walter F."/>
            <person name="Albersmeier A."/>
            <person name="Kalinowski J."/>
            <person name="Ruckert C."/>
        </authorList>
    </citation>
    <scope>NUCLEOTIDE SEQUENCE</scope>
    <source>
        <strain evidence="1">JCM 4059</strain>
    </source>
</reference>
<comment type="caution">
    <text evidence="1">The sequence shown here is derived from an EMBL/GenBank/DDBJ whole genome shotgun (WGS) entry which is preliminary data.</text>
</comment>
<dbReference type="RefSeq" id="WP_190128464.1">
    <property type="nucleotide sequence ID" value="NZ_BNBD01000002.1"/>
</dbReference>
<name>A0A919EBE8_9ACTN</name>
<gene>
    <name evidence="1" type="ORF">GCM10010218_13160</name>
</gene>
<keyword evidence="2" id="KW-1185">Reference proteome</keyword>
<evidence type="ECO:0000313" key="1">
    <source>
        <dbReference type="EMBL" id="GHF33429.1"/>
    </source>
</evidence>
<proteinExistence type="predicted"/>
<dbReference type="Proteomes" id="UP000638313">
    <property type="component" value="Unassembled WGS sequence"/>
</dbReference>
<organism evidence="1 2">
    <name type="scientific">Streptomyces mashuensis</name>
    <dbReference type="NCBI Taxonomy" id="33904"/>
    <lineage>
        <taxon>Bacteria</taxon>
        <taxon>Bacillati</taxon>
        <taxon>Actinomycetota</taxon>
        <taxon>Actinomycetes</taxon>
        <taxon>Kitasatosporales</taxon>
        <taxon>Streptomycetaceae</taxon>
        <taxon>Streptomyces</taxon>
    </lineage>
</organism>